<dbReference type="Proteomes" id="UP000269692">
    <property type="component" value="Unassembled WGS sequence"/>
</dbReference>
<evidence type="ECO:0000313" key="3">
    <source>
        <dbReference type="Proteomes" id="UP000269692"/>
    </source>
</evidence>
<organism evidence="2 3">
    <name type="scientific">Xanthobacter tagetidis</name>
    <dbReference type="NCBI Taxonomy" id="60216"/>
    <lineage>
        <taxon>Bacteria</taxon>
        <taxon>Pseudomonadati</taxon>
        <taxon>Pseudomonadota</taxon>
        <taxon>Alphaproteobacteria</taxon>
        <taxon>Hyphomicrobiales</taxon>
        <taxon>Xanthobacteraceae</taxon>
        <taxon>Xanthobacter</taxon>
    </lineage>
</organism>
<feature type="transmembrane region" description="Helical" evidence="1">
    <location>
        <begin position="84"/>
        <end position="104"/>
    </location>
</feature>
<dbReference type="Pfam" id="PF19540">
    <property type="entry name" value="DUF6064"/>
    <property type="match status" value="1"/>
</dbReference>
<proteinExistence type="predicted"/>
<dbReference type="InterPro" id="IPR045708">
    <property type="entry name" value="DUF6064"/>
</dbReference>
<keyword evidence="1" id="KW-0812">Transmembrane</keyword>
<evidence type="ECO:0008006" key="4">
    <source>
        <dbReference type="Google" id="ProtNLM"/>
    </source>
</evidence>
<dbReference type="RefSeq" id="WP_121621472.1">
    <property type="nucleotide sequence ID" value="NZ_JACIIW010000004.1"/>
</dbReference>
<feature type="transmembrane region" description="Helical" evidence="1">
    <location>
        <begin position="186"/>
        <end position="211"/>
    </location>
</feature>
<evidence type="ECO:0000313" key="2">
    <source>
        <dbReference type="EMBL" id="RLP81657.1"/>
    </source>
</evidence>
<dbReference type="AlphaFoldDB" id="A0A3L7AMU9"/>
<feature type="transmembrane region" description="Helical" evidence="1">
    <location>
        <begin position="116"/>
        <end position="134"/>
    </location>
</feature>
<keyword evidence="3" id="KW-1185">Reference proteome</keyword>
<sequence>MGEWWTYSPEDFLMFSPRVYWRMFALTNGALWPLPLVGPALALAAGLLCLRARGARVALAMLAALWAFVGWAFLWNLYGVVNWAVFYAAPLFALQAVLLALAAARGPAQQRPPVPRQAAGAVLVALAAAYPLLAPLAGRPLSEAEVFALAPDPTAIGTLGILLIAGGGAGLWPVPVLWCLFSAATLWALGTAQAALPFAAAVAAPAAALFWRGAPARA</sequence>
<feature type="transmembrane region" description="Helical" evidence="1">
    <location>
        <begin position="57"/>
        <end position="78"/>
    </location>
</feature>
<name>A0A3L7AMU9_9HYPH</name>
<protein>
    <recommendedName>
        <fullName evidence="4">MFS transporter permease</fullName>
    </recommendedName>
</protein>
<keyword evidence="1" id="KW-1133">Transmembrane helix</keyword>
<gene>
    <name evidence="2" type="ORF">D9R14_01250</name>
</gene>
<accession>A0A3L7AMU9</accession>
<keyword evidence="1" id="KW-0472">Membrane</keyword>
<feature type="transmembrane region" description="Helical" evidence="1">
    <location>
        <begin position="30"/>
        <end position="50"/>
    </location>
</feature>
<feature type="transmembrane region" description="Helical" evidence="1">
    <location>
        <begin position="154"/>
        <end position="174"/>
    </location>
</feature>
<dbReference type="EMBL" id="RCTF01000001">
    <property type="protein sequence ID" value="RLP81657.1"/>
    <property type="molecule type" value="Genomic_DNA"/>
</dbReference>
<comment type="caution">
    <text evidence="2">The sequence shown here is derived from an EMBL/GenBank/DDBJ whole genome shotgun (WGS) entry which is preliminary data.</text>
</comment>
<evidence type="ECO:0000256" key="1">
    <source>
        <dbReference type="SAM" id="Phobius"/>
    </source>
</evidence>
<reference evidence="2 3" key="1">
    <citation type="submission" date="2018-10" db="EMBL/GenBank/DDBJ databases">
        <title>Xanthobacter tagetidis genome sequencing and assembly.</title>
        <authorList>
            <person name="Maclea K.S."/>
            <person name="Goen A.E."/>
            <person name="Fatima S.A."/>
        </authorList>
    </citation>
    <scope>NUCLEOTIDE SEQUENCE [LARGE SCALE GENOMIC DNA]</scope>
    <source>
        <strain evidence="2 3">ATCC 700314</strain>
    </source>
</reference>